<feature type="compositionally biased region" description="Basic and acidic residues" evidence="1">
    <location>
        <begin position="222"/>
        <end position="231"/>
    </location>
</feature>
<feature type="compositionally biased region" description="Basic and acidic residues" evidence="1">
    <location>
        <begin position="153"/>
        <end position="171"/>
    </location>
</feature>
<evidence type="ECO:0000313" key="2">
    <source>
        <dbReference type="EMBL" id="KAG9196325.1"/>
    </source>
</evidence>
<comment type="caution">
    <text evidence="2">The sequence shown here is derived from an EMBL/GenBank/DDBJ whole genome shotgun (WGS) entry which is preliminary data.</text>
</comment>
<evidence type="ECO:0000313" key="3">
    <source>
        <dbReference type="Proteomes" id="UP001199106"/>
    </source>
</evidence>
<evidence type="ECO:0000256" key="1">
    <source>
        <dbReference type="SAM" id="MobiDB-lite"/>
    </source>
</evidence>
<dbReference type="AlphaFoldDB" id="A0AAD4IKU1"/>
<reference evidence="2" key="1">
    <citation type="submission" date="2021-07" db="EMBL/GenBank/DDBJ databases">
        <title>Genome Resource of American Ginseng Black Spot Pathogen Alternaria panax.</title>
        <authorList>
            <person name="Qiu C."/>
            <person name="Wang W."/>
            <person name="Liu Z."/>
        </authorList>
    </citation>
    <scope>NUCLEOTIDE SEQUENCE</scope>
    <source>
        <strain evidence="2">BNCC115425</strain>
    </source>
</reference>
<feature type="region of interest" description="Disordered" evidence="1">
    <location>
        <begin position="472"/>
        <end position="494"/>
    </location>
</feature>
<feature type="compositionally biased region" description="Polar residues" evidence="1">
    <location>
        <begin position="239"/>
        <end position="253"/>
    </location>
</feature>
<gene>
    <name evidence="2" type="ORF">G6011_01446</name>
</gene>
<keyword evidence="3" id="KW-1185">Reference proteome</keyword>
<name>A0AAD4IKU1_9PLEO</name>
<dbReference type="EMBL" id="JAANER010000001">
    <property type="protein sequence ID" value="KAG9196325.1"/>
    <property type="molecule type" value="Genomic_DNA"/>
</dbReference>
<feature type="region of interest" description="Disordered" evidence="1">
    <location>
        <begin position="150"/>
        <end position="172"/>
    </location>
</feature>
<organism evidence="2 3">
    <name type="scientific">Alternaria panax</name>
    <dbReference type="NCBI Taxonomy" id="48097"/>
    <lineage>
        <taxon>Eukaryota</taxon>
        <taxon>Fungi</taxon>
        <taxon>Dikarya</taxon>
        <taxon>Ascomycota</taxon>
        <taxon>Pezizomycotina</taxon>
        <taxon>Dothideomycetes</taxon>
        <taxon>Pleosporomycetidae</taxon>
        <taxon>Pleosporales</taxon>
        <taxon>Pleosporineae</taxon>
        <taxon>Pleosporaceae</taxon>
        <taxon>Alternaria</taxon>
        <taxon>Alternaria sect. Panax</taxon>
    </lineage>
</organism>
<proteinExistence type="predicted"/>
<protein>
    <submittedName>
        <fullName evidence="2">Uncharacterized protein</fullName>
    </submittedName>
</protein>
<accession>A0AAD4IKU1</accession>
<sequence>MKAIEKDTDRRAQVNVFVEGQVPALKEYVDGVFRKANSYAAKAVSLQSNKKIDTKKFLYKTTKGIIDTDIMVVPLLDVVATQGDVPETIGTLELRLYITRQLGLSHDVSEVEKYYRAGGNIEDKQTDNAERTASYKLIPPTSRMSFEKNAAPLEDRQPSLQQRRADAKRPGTEPWAMFRFHYRSQEDILAQGLVMTYDPDNKEKTEWRTLRLDPIPPFQLGEKPRKNDGDASSRSSSSMPTGKPSTLIRNAQPTPMIPIPAEKRPGPKPNSTDAAKTTSTTKQAGTATSKASPVALTKTITSPGTHDKFVTPLKGPIVKGKKALAKSETNSGASTTTTSTGGDTVVDTIAVTTSELAVDSIANVANLPGLNVRPAVVHLGESAVIVKEMATKPQQPSLPATKKPMAKSAPISTIVQKKKLDTPPVAAVTAKRNSPITNDTMPKPKRTKVAAEHLSPSIQPLADQRKKLDEMRKKRSETAQKQVAIDKKMGPDKQRMAEELDRLNQEMMEEESANTEEVEHYSTSVEILQEFRKAEGDI</sequence>
<dbReference type="Proteomes" id="UP001199106">
    <property type="component" value="Unassembled WGS sequence"/>
</dbReference>
<feature type="compositionally biased region" description="Low complexity" evidence="1">
    <location>
        <begin position="271"/>
        <end position="292"/>
    </location>
</feature>
<feature type="region of interest" description="Disordered" evidence="1">
    <location>
        <begin position="207"/>
        <end position="293"/>
    </location>
</feature>